<sequence length="103" mass="10914">MDGNRPEATLTQGLVLAVAGGAALGTLRWMDEVPGSELCSDGLRGGNERKEGLSFVFPYVFSSEARLAGCRVIGINESSCRVGDKGRRRIAPDAATSDREKEG</sequence>
<reference evidence="1" key="1">
    <citation type="submission" date="2020-05" db="EMBL/GenBank/DDBJ databases">
        <title>Large-scale comparative analyses of tick genomes elucidate their genetic diversity and vector capacities.</title>
        <authorList>
            <person name="Jia N."/>
            <person name="Wang J."/>
            <person name="Shi W."/>
            <person name="Du L."/>
            <person name="Sun Y."/>
            <person name="Zhan W."/>
            <person name="Jiang J."/>
            <person name="Wang Q."/>
            <person name="Zhang B."/>
            <person name="Ji P."/>
            <person name="Sakyi L.B."/>
            <person name="Cui X."/>
            <person name="Yuan T."/>
            <person name="Jiang B."/>
            <person name="Yang W."/>
            <person name="Lam T.T.-Y."/>
            <person name="Chang Q."/>
            <person name="Ding S."/>
            <person name="Wang X."/>
            <person name="Zhu J."/>
            <person name="Ruan X."/>
            <person name="Zhao L."/>
            <person name="Wei J."/>
            <person name="Que T."/>
            <person name="Du C."/>
            <person name="Cheng J."/>
            <person name="Dai P."/>
            <person name="Han X."/>
            <person name="Huang E."/>
            <person name="Gao Y."/>
            <person name="Liu J."/>
            <person name="Shao H."/>
            <person name="Ye R."/>
            <person name="Li L."/>
            <person name="Wei W."/>
            <person name="Wang X."/>
            <person name="Wang C."/>
            <person name="Yang T."/>
            <person name="Huo Q."/>
            <person name="Li W."/>
            <person name="Guo W."/>
            <person name="Chen H."/>
            <person name="Zhou L."/>
            <person name="Ni X."/>
            <person name="Tian J."/>
            <person name="Zhou Y."/>
            <person name="Sheng Y."/>
            <person name="Liu T."/>
            <person name="Pan Y."/>
            <person name="Xia L."/>
            <person name="Li J."/>
            <person name="Zhao F."/>
            <person name="Cao W."/>
        </authorList>
    </citation>
    <scope>NUCLEOTIDE SEQUENCE</scope>
    <source>
        <strain evidence="1">Hyas-2018</strain>
    </source>
</reference>
<comment type="caution">
    <text evidence="1">The sequence shown here is derived from an EMBL/GenBank/DDBJ whole genome shotgun (WGS) entry which is preliminary data.</text>
</comment>
<keyword evidence="2" id="KW-1185">Reference proteome</keyword>
<organism evidence="1 2">
    <name type="scientific">Hyalomma asiaticum</name>
    <name type="common">Tick</name>
    <dbReference type="NCBI Taxonomy" id="266040"/>
    <lineage>
        <taxon>Eukaryota</taxon>
        <taxon>Metazoa</taxon>
        <taxon>Ecdysozoa</taxon>
        <taxon>Arthropoda</taxon>
        <taxon>Chelicerata</taxon>
        <taxon>Arachnida</taxon>
        <taxon>Acari</taxon>
        <taxon>Parasitiformes</taxon>
        <taxon>Ixodida</taxon>
        <taxon>Ixodoidea</taxon>
        <taxon>Ixodidae</taxon>
        <taxon>Hyalomminae</taxon>
        <taxon>Hyalomma</taxon>
    </lineage>
</organism>
<accession>A0ACB7SW63</accession>
<protein>
    <submittedName>
        <fullName evidence="1">Uncharacterized protein</fullName>
    </submittedName>
</protein>
<evidence type="ECO:0000313" key="2">
    <source>
        <dbReference type="Proteomes" id="UP000821845"/>
    </source>
</evidence>
<dbReference type="EMBL" id="CM023482">
    <property type="protein sequence ID" value="KAH6938181.1"/>
    <property type="molecule type" value="Genomic_DNA"/>
</dbReference>
<proteinExistence type="predicted"/>
<gene>
    <name evidence="1" type="ORF">HPB50_007353</name>
</gene>
<name>A0ACB7SW63_HYAAI</name>
<dbReference type="Proteomes" id="UP000821845">
    <property type="component" value="Chromosome 2"/>
</dbReference>
<evidence type="ECO:0000313" key="1">
    <source>
        <dbReference type="EMBL" id="KAH6938181.1"/>
    </source>
</evidence>